<dbReference type="AlphaFoldDB" id="Q12SK2"/>
<gene>
    <name evidence="1" type="ordered locus">Sden_0278</name>
</gene>
<dbReference type="Proteomes" id="UP000001982">
    <property type="component" value="Chromosome"/>
</dbReference>
<keyword evidence="2" id="KW-1185">Reference proteome</keyword>
<organism evidence="1 2">
    <name type="scientific">Shewanella denitrificans (strain OS217 / ATCC BAA-1090 / DSM 15013)</name>
    <dbReference type="NCBI Taxonomy" id="318161"/>
    <lineage>
        <taxon>Bacteria</taxon>
        <taxon>Pseudomonadati</taxon>
        <taxon>Pseudomonadota</taxon>
        <taxon>Gammaproteobacteria</taxon>
        <taxon>Alteromonadales</taxon>
        <taxon>Shewanellaceae</taxon>
        <taxon>Shewanella</taxon>
    </lineage>
</organism>
<dbReference type="HOGENOM" id="CLU_117646_0_0_6"/>
<name>Q12SK2_SHEDO</name>
<dbReference type="EMBL" id="CP000302">
    <property type="protein sequence ID" value="ABE53574.1"/>
    <property type="molecule type" value="Genomic_DNA"/>
</dbReference>
<sequence>MSSSVTAQTVQDDFFADLASHCGKAFVGKVVSNDSADKAMSEQRLVMHVRECSDTELKVPFHVGDDSSRTWVITKTAGGLRLKHDHRHKDGSPDAVTFYGGDTPAGFLGSAIAQSFPVDAESIENFMANGLDKSVTNVWHLYLSPEVFTYRLSREDREFRVDFDLSNPVEVPAAPRGH</sequence>
<protein>
    <submittedName>
        <fullName evidence="1">Uncharacterized protein</fullName>
    </submittedName>
</protein>
<evidence type="ECO:0000313" key="2">
    <source>
        <dbReference type="Proteomes" id="UP000001982"/>
    </source>
</evidence>
<evidence type="ECO:0000313" key="1">
    <source>
        <dbReference type="EMBL" id="ABE53574.1"/>
    </source>
</evidence>
<dbReference type="KEGG" id="sdn:Sden_0278"/>
<accession>Q12SK2</accession>
<dbReference type="STRING" id="318161.Sden_0278"/>
<dbReference type="eggNOG" id="ENOG502Z8PF">
    <property type="taxonomic scope" value="Bacteria"/>
</dbReference>
<proteinExistence type="predicted"/>
<reference evidence="1 2" key="1">
    <citation type="submission" date="2006-03" db="EMBL/GenBank/DDBJ databases">
        <title>Complete sequence of Shewanella denitrificans OS217.</title>
        <authorList>
            <consortium name="US DOE Joint Genome Institute"/>
            <person name="Copeland A."/>
            <person name="Lucas S."/>
            <person name="Lapidus A."/>
            <person name="Barry K."/>
            <person name="Detter J.C."/>
            <person name="Glavina del Rio T."/>
            <person name="Hammon N."/>
            <person name="Israni S."/>
            <person name="Dalin E."/>
            <person name="Tice H."/>
            <person name="Pitluck S."/>
            <person name="Brettin T."/>
            <person name="Bruce D."/>
            <person name="Han C."/>
            <person name="Tapia R."/>
            <person name="Gilna P."/>
            <person name="Kiss H."/>
            <person name="Schmutz J."/>
            <person name="Larimer F."/>
            <person name="Land M."/>
            <person name="Hauser L."/>
            <person name="Kyrpides N."/>
            <person name="Lykidis A."/>
            <person name="Richardson P."/>
        </authorList>
    </citation>
    <scope>NUCLEOTIDE SEQUENCE [LARGE SCALE GENOMIC DNA]</scope>
    <source>
        <strain evidence="2">OS217 / ATCC BAA-1090 / DSM 15013</strain>
    </source>
</reference>